<feature type="region of interest" description="Disordered" evidence="2">
    <location>
        <begin position="279"/>
        <end position="454"/>
    </location>
</feature>
<feature type="compositionally biased region" description="Acidic residues" evidence="2">
    <location>
        <begin position="445"/>
        <end position="454"/>
    </location>
</feature>
<feature type="region of interest" description="Disordered" evidence="2">
    <location>
        <begin position="32"/>
        <end position="74"/>
    </location>
</feature>
<evidence type="ECO:0000313" key="4">
    <source>
        <dbReference type="Proteomes" id="UP000294933"/>
    </source>
</evidence>
<feature type="compositionally biased region" description="Polar residues" evidence="2">
    <location>
        <begin position="324"/>
        <end position="335"/>
    </location>
</feature>
<dbReference type="EMBL" id="ML170162">
    <property type="protein sequence ID" value="TDL26276.1"/>
    <property type="molecule type" value="Genomic_DNA"/>
</dbReference>
<keyword evidence="4" id="KW-1185">Reference proteome</keyword>
<feature type="region of interest" description="Disordered" evidence="2">
    <location>
        <begin position="146"/>
        <end position="165"/>
    </location>
</feature>
<feature type="compositionally biased region" description="Low complexity" evidence="2">
    <location>
        <begin position="115"/>
        <end position="125"/>
    </location>
</feature>
<sequence>MDLDDYFDDNLVLDENDLAVLQQAEEKYLPSLPIVQEKARQPPAKRQKTAHQFSRNARSATDSNSVIPEDESEPAPEIFLRSDGTYGVRGEIETGLSSIRSDNPTVLLQPPSETLPELRPLSSIRPPRPDTAASPPVVAQVRVFRSNTPKPTNGTSPTVTNGNSASERQLQLELEALRKQNEELRQAKISFERSLKEALDARYTKEGEVIILRKGMEKVSQEHAADISRLKAAKEQAETMKIQMQKEMKDEMERLRTQFIFKQHEVEMSARKPIWSVRSKKSAQAVPPTPVSMPPDMMEWRKGSVFPRNELKETPIRPRGRNFKSPQSSKANNVANPFFPGLDNSFLPSSPTKSPTRKTKRLAQSQNAEQPIAPPNKPSRKGKEKDANIFGGKSQPPPRPAPEHESPRNDFGNADIDMSDASPIRQQYGRGSSPEDGLGDVSIGMDDETGDVELMSDGEDFEGLQWRDELHRILFTHTTKGSSVLTLHLLLSTSLPPSTAPPLPEQYQSACTGLLDALGRADKDAGLDEFMFSVANSLLCLAGILLQTRIWSPLVAVLDLLNTLSLFVSSFNDVLLQVPVSDDDPTSSLMLMLCELIQDHLEIRKEGQVSDLGSVLPDLSHVVMALLETVCWSVPGTLSEWLVILTQNDRVLSALLDTRQPPPVIARTIRVVVLLASHPSLSQQLLSFPHPEVQDSQGVRKANHRIPLIDGLCAFLMDPTLLGSETKQSLSSILAIFALLSISQPETLTLLLESASLIPALVHFLAQLTSLLWEEDDAVMKSTAMAYSTVCAVVDTLHLLHHLIFTPKPTFDLRLKLHYADNSHRQFNGLSHMFIVMIGRLSCADPPDWLEEAPRLELERLVEPARDLMELIVEGPEEESVWRAYGKGDDQTQIDEDDEETEARRLNANEVL</sequence>
<evidence type="ECO:0000256" key="2">
    <source>
        <dbReference type="SAM" id="MobiDB-lite"/>
    </source>
</evidence>
<feature type="compositionally biased region" description="Polar residues" evidence="2">
    <location>
        <begin position="146"/>
        <end position="163"/>
    </location>
</feature>
<dbReference type="PANTHER" id="PTHR28594:SF1">
    <property type="entry name" value="ATR-INTERACTING PROTEIN"/>
    <property type="match status" value="1"/>
</dbReference>
<dbReference type="InterPro" id="IPR033349">
    <property type="entry name" value="ATRIP"/>
</dbReference>
<feature type="coiled-coil region" evidence="1">
    <location>
        <begin position="227"/>
        <end position="254"/>
    </location>
</feature>
<accession>A0A4Y7QFZ8</accession>
<feature type="region of interest" description="Disordered" evidence="2">
    <location>
        <begin position="885"/>
        <end position="912"/>
    </location>
</feature>
<feature type="compositionally biased region" description="Acidic residues" evidence="2">
    <location>
        <begin position="892"/>
        <end position="901"/>
    </location>
</feature>
<protein>
    <submittedName>
        <fullName evidence="3">Uncharacterized protein</fullName>
    </submittedName>
</protein>
<proteinExistence type="predicted"/>
<dbReference type="OrthoDB" id="3366922at2759"/>
<dbReference type="PANTHER" id="PTHR28594">
    <property type="entry name" value="ATR-INTERACTING PROTEIN"/>
    <property type="match status" value="1"/>
</dbReference>
<feature type="compositionally biased region" description="Polar residues" evidence="2">
    <location>
        <begin position="50"/>
        <end position="66"/>
    </location>
</feature>
<keyword evidence="1" id="KW-0175">Coiled coil</keyword>
<reference evidence="3 4" key="1">
    <citation type="submission" date="2018-06" db="EMBL/GenBank/DDBJ databases">
        <title>A transcriptomic atlas of mushroom development highlights an independent origin of complex multicellularity.</title>
        <authorList>
            <consortium name="DOE Joint Genome Institute"/>
            <person name="Krizsan K."/>
            <person name="Almasi E."/>
            <person name="Merenyi Z."/>
            <person name="Sahu N."/>
            <person name="Viragh M."/>
            <person name="Koszo T."/>
            <person name="Mondo S."/>
            <person name="Kiss B."/>
            <person name="Balint B."/>
            <person name="Kues U."/>
            <person name="Barry K."/>
            <person name="Hegedus J.C."/>
            <person name="Henrissat B."/>
            <person name="Johnson J."/>
            <person name="Lipzen A."/>
            <person name="Ohm R."/>
            <person name="Nagy I."/>
            <person name="Pangilinan J."/>
            <person name="Yan J."/>
            <person name="Xiong Y."/>
            <person name="Grigoriev I.V."/>
            <person name="Hibbett D.S."/>
            <person name="Nagy L.G."/>
        </authorList>
    </citation>
    <scope>NUCLEOTIDE SEQUENCE [LARGE SCALE GENOMIC DNA]</scope>
    <source>
        <strain evidence="3 4">SZMC22713</strain>
    </source>
</reference>
<dbReference type="GO" id="GO:0000077">
    <property type="term" value="P:DNA damage checkpoint signaling"/>
    <property type="evidence" value="ECO:0007669"/>
    <property type="project" value="InterPro"/>
</dbReference>
<organism evidence="3 4">
    <name type="scientific">Rickenella mellea</name>
    <dbReference type="NCBI Taxonomy" id="50990"/>
    <lineage>
        <taxon>Eukaryota</taxon>
        <taxon>Fungi</taxon>
        <taxon>Dikarya</taxon>
        <taxon>Basidiomycota</taxon>
        <taxon>Agaricomycotina</taxon>
        <taxon>Agaricomycetes</taxon>
        <taxon>Hymenochaetales</taxon>
        <taxon>Rickenellaceae</taxon>
        <taxon>Rickenella</taxon>
    </lineage>
</organism>
<feature type="compositionally biased region" description="Basic and acidic residues" evidence="2">
    <location>
        <begin position="902"/>
        <end position="912"/>
    </location>
</feature>
<gene>
    <name evidence="3" type="ORF">BD410DRAFT_784364</name>
</gene>
<feature type="region of interest" description="Disordered" evidence="2">
    <location>
        <begin position="101"/>
        <end position="135"/>
    </location>
</feature>
<dbReference type="VEuPathDB" id="FungiDB:BD410DRAFT_784364"/>
<dbReference type="Proteomes" id="UP000294933">
    <property type="component" value="Unassembled WGS sequence"/>
</dbReference>
<evidence type="ECO:0000256" key="1">
    <source>
        <dbReference type="SAM" id="Coils"/>
    </source>
</evidence>
<evidence type="ECO:0000313" key="3">
    <source>
        <dbReference type="EMBL" id="TDL26276.1"/>
    </source>
</evidence>
<name>A0A4Y7QFZ8_9AGAM</name>
<dbReference type="AlphaFoldDB" id="A0A4Y7QFZ8"/>